<dbReference type="InterPro" id="IPR005490">
    <property type="entry name" value="LD_TPept_cat_dom"/>
</dbReference>
<keyword evidence="4" id="KW-0808">Transferase</keyword>
<feature type="signal peptide" evidence="10">
    <location>
        <begin position="1"/>
        <end position="26"/>
    </location>
</feature>
<dbReference type="CDD" id="cd16913">
    <property type="entry name" value="YkuD_like"/>
    <property type="match status" value="1"/>
</dbReference>
<evidence type="ECO:0000313" key="13">
    <source>
        <dbReference type="Proteomes" id="UP000664288"/>
    </source>
</evidence>
<organism evidence="12 13">
    <name type="scientific">Jiella sonneratiae</name>
    <dbReference type="NCBI Taxonomy" id="2816856"/>
    <lineage>
        <taxon>Bacteria</taxon>
        <taxon>Pseudomonadati</taxon>
        <taxon>Pseudomonadota</taxon>
        <taxon>Alphaproteobacteria</taxon>
        <taxon>Hyphomicrobiales</taxon>
        <taxon>Aurantimonadaceae</taxon>
        <taxon>Jiella</taxon>
    </lineage>
</organism>
<comment type="caution">
    <text evidence="12">The sequence shown here is derived from an EMBL/GenBank/DDBJ whole genome shotgun (WGS) entry which is preliminary data.</text>
</comment>
<feature type="active site" description="Proton donor/acceptor" evidence="9">
    <location>
        <position position="176"/>
    </location>
</feature>
<reference evidence="12 13" key="1">
    <citation type="submission" date="2021-03" db="EMBL/GenBank/DDBJ databases">
        <title>Whole genome sequence of Jiella sp. MQZ13P-4.</title>
        <authorList>
            <person name="Tuo L."/>
        </authorList>
    </citation>
    <scope>NUCLEOTIDE SEQUENCE [LARGE SCALE GENOMIC DNA]</scope>
    <source>
        <strain evidence="12 13">MQZ13P-4</strain>
    </source>
</reference>
<name>A0ABS3J8D5_9HYPH</name>
<feature type="chain" id="PRO_5046149397" evidence="10">
    <location>
        <begin position="27"/>
        <end position="245"/>
    </location>
</feature>
<evidence type="ECO:0000256" key="10">
    <source>
        <dbReference type="SAM" id="SignalP"/>
    </source>
</evidence>
<evidence type="ECO:0000256" key="4">
    <source>
        <dbReference type="ARBA" id="ARBA00022679"/>
    </source>
</evidence>
<keyword evidence="5" id="KW-0378">Hydrolase</keyword>
<protein>
    <submittedName>
        <fullName evidence="12">L,D-transpeptidase</fullName>
    </submittedName>
</protein>
<evidence type="ECO:0000256" key="5">
    <source>
        <dbReference type="ARBA" id="ARBA00022801"/>
    </source>
</evidence>
<comment type="similarity">
    <text evidence="2">Belongs to the YkuD family.</text>
</comment>
<evidence type="ECO:0000259" key="11">
    <source>
        <dbReference type="PROSITE" id="PS52029"/>
    </source>
</evidence>
<dbReference type="PANTHER" id="PTHR30582:SF24">
    <property type="entry name" value="L,D-TRANSPEPTIDASE ERFK_SRFK-RELATED"/>
    <property type="match status" value="1"/>
</dbReference>
<dbReference type="Proteomes" id="UP000664288">
    <property type="component" value="Unassembled WGS sequence"/>
</dbReference>
<feature type="active site" description="Nucleophile" evidence="9">
    <location>
        <position position="192"/>
    </location>
</feature>
<evidence type="ECO:0000256" key="9">
    <source>
        <dbReference type="PROSITE-ProRule" id="PRU01373"/>
    </source>
</evidence>
<dbReference type="SUPFAM" id="SSF141523">
    <property type="entry name" value="L,D-transpeptidase catalytic domain-like"/>
    <property type="match status" value="1"/>
</dbReference>
<evidence type="ECO:0000313" key="12">
    <source>
        <dbReference type="EMBL" id="MBO0905927.1"/>
    </source>
</evidence>
<feature type="domain" description="L,D-TPase catalytic" evidence="11">
    <location>
        <begin position="78"/>
        <end position="216"/>
    </location>
</feature>
<sequence length="245" mass="26764">MKTFKTLVFGVAAAGMLASLASPAAAETVRRYNYATFSWEEVDANAPTGGELRRMLARKPAAEFMRREVRIKTDEKPGTIIVDSSRRYLYYVEGNGMATRYGVGVGREGFGWSGTMKVGRKAEWPGWTPPATMVVRERAKGRELPAYMEGGPGNPLGARAMYLYNGHGNDSMFRIHGTNQPWTIGQMMSSGCIRMMNEDVEHLYGRVPVGAKVVVIGPDGRGAKNVYAETGVLSRPGLLETIFGG</sequence>
<evidence type="ECO:0000256" key="1">
    <source>
        <dbReference type="ARBA" id="ARBA00004752"/>
    </source>
</evidence>
<keyword evidence="13" id="KW-1185">Reference proteome</keyword>
<proteinExistence type="inferred from homology"/>
<evidence type="ECO:0000256" key="7">
    <source>
        <dbReference type="ARBA" id="ARBA00022984"/>
    </source>
</evidence>
<dbReference type="RefSeq" id="WP_207352560.1">
    <property type="nucleotide sequence ID" value="NZ_JAFMPY010000028.1"/>
</dbReference>
<keyword evidence="10" id="KW-0732">Signal</keyword>
<keyword evidence="7 9" id="KW-0573">Peptidoglycan synthesis</keyword>
<dbReference type="InterPro" id="IPR038063">
    <property type="entry name" value="Transpep_catalytic_dom"/>
</dbReference>
<evidence type="ECO:0000256" key="6">
    <source>
        <dbReference type="ARBA" id="ARBA00022960"/>
    </source>
</evidence>
<evidence type="ECO:0000256" key="2">
    <source>
        <dbReference type="ARBA" id="ARBA00005992"/>
    </source>
</evidence>
<dbReference type="PANTHER" id="PTHR30582">
    <property type="entry name" value="L,D-TRANSPEPTIDASE"/>
    <property type="match status" value="1"/>
</dbReference>
<evidence type="ECO:0000256" key="3">
    <source>
        <dbReference type="ARBA" id="ARBA00022676"/>
    </source>
</evidence>
<keyword evidence="6 9" id="KW-0133">Cell shape</keyword>
<accession>A0ABS3J8D5</accession>
<evidence type="ECO:0000256" key="8">
    <source>
        <dbReference type="ARBA" id="ARBA00023316"/>
    </source>
</evidence>
<dbReference type="Gene3D" id="2.40.440.10">
    <property type="entry name" value="L,D-transpeptidase catalytic domain-like"/>
    <property type="match status" value="1"/>
</dbReference>
<comment type="pathway">
    <text evidence="1 9">Cell wall biogenesis; peptidoglycan biosynthesis.</text>
</comment>
<dbReference type="InterPro" id="IPR050979">
    <property type="entry name" value="LD-transpeptidase"/>
</dbReference>
<dbReference type="EMBL" id="JAFMPY010000028">
    <property type="protein sequence ID" value="MBO0905927.1"/>
    <property type="molecule type" value="Genomic_DNA"/>
</dbReference>
<gene>
    <name evidence="12" type="ORF">J1C47_19955</name>
</gene>
<keyword evidence="3" id="KW-0328">Glycosyltransferase</keyword>
<dbReference type="Pfam" id="PF03734">
    <property type="entry name" value="YkuD"/>
    <property type="match status" value="1"/>
</dbReference>
<keyword evidence="8 9" id="KW-0961">Cell wall biogenesis/degradation</keyword>
<dbReference type="PROSITE" id="PS52029">
    <property type="entry name" value="LD_TPASE"/>
    <property type="match status" value="1"/>
</dbReference>